<proteinExistence type="predicted"/>
<feature type="non-terminal residue" evidence="1">
    <location>
        <position position="215"/>
    </location>
</feature>
<comment type="caution">
    <text evidence="1">The sequence shown here is derived from an EMBL/GenBank/DDBJ whole genome shotgun (WGS) entry which is preliminary data.</text>
</comment>
<accession>A0ABN9W2Y3</accession>
<protein>
    <submittedName>
        <fullName evidence="1">Uncharacterized protein</fullName>
    </submittedName>
</protein>
<keyword evidence="2" id="KW-1185">Reference proteome</keyword>
<sequence length="215" mass="22144">MVGLGLRARCLGRPSRAGRDCLQRLARGLWPKASGRRRFVRKEAELVVGPRLHALRRRAVRAAAARAAGRRGGQVPPALGTEADGALDEVAHLALDDSIGDALGDSVLVAADLEGPVPMGAAPPGPTTGPDSCPHPVINCGMGELERGARSATGAESSSPPRGLPVDATFPDKVAFLLSAARGDAFSDVVVEGALDLKRRRLAAAASDDALSDVV</sequence>
<dbReference type="Proteomes" id="UP001189429">
    <property type="component" value="Unassembled WGS sequence"/>
</dbReference>
<evidence type="ECO:0000313" key="1">
    <source>
        <dbReference type="EMBL" id="CAK0878890.1"/>
    </source>
</evidence>
<evidence type="ECO:0000313" key="2">
    <source>
        <dbReference type="Proteomes" id="UP001189429"/>
    </source>
</evidence>
<name>A0ABN9W2Y3_9DINO</name>
<organism evidence="1 2">
    <name type="scientific">Prorocentrum cordatum</name>
    <dbReference type="NCBI Taxonomy" id="2364126"/>
    <lineage>
        <taxon>Eukaryota</taxon>
        <taxon>Sar</taxon>
        <taxon>Alveolata</taxon>
        <taxon>Dinophyceae</taxon>
        <taxon>Prorocentrales</taxon>
        <taxon>Prorocentraceae</taxon>
        <taxon>Prorocentrum</taxon>
    </lineage>
</organism>
<dbReference type="EMBL" id="CAUYUJ010017896">
    <property type="protein sequence ID" value="CAK0878890.1"/>
    <property type="molecule type" value="Genomic_DNA"/>
</dbReference>
<gene>
    <name evidence="1" type="ORF">PCOR1329_LOCUS62498</name>
</gene>
<reference evidence="1" key="1">
    <citation type="submission" date="2023-10" db="EMBL/GenBank/DDBJ databases">
        <authorList>
            <person name="Chen Y."/>
            <person name="Shah S."/>
            <person name="Dougan E. K."/>
            <person name="Thang M."/>
            <person name="Chan C."/>
        </authorList>
    </citation>
    <scope>NUCLEOTIDE SEQUENCE [LARGE SCALE GENOMIC DNA]</scope>
</reference>